<keyword evidence="2 4" id="KW-0732">Signal</keyword>
<comment type="similarity">
    <text evidence="1">Belongs to the leucine-binding protein family.</text>
</comment>
<feature type="signal peptide" evidence="4">
    <location>
        <begin position="1"/>
        <end position="19"/>
    </location>
</feature>
<dbReference type="Proteomes" id="UP001501470">
    <property type="component" value="Unassembled WGS sequence"/>
</dbReference>
<evidence type="ECO:0000256" key="1">
    <source>
        <dbReference type="ARBA" id="ARBA00010062"/>
    </source>
</evidence>
<sequence>MKRLGMIALAAVLTVGSLAGCRGSDNSDNTDNKGSSGPKSDVGITKEPCPKSEHKDRGCIYLGIISDLTVGPFHVLAVPITDAQKAFWKRVNAQGGIGGYDIDAETYVRDNKYNPQTHNEAYQEMKGKVLALAQSLGSPTTAAILPDMKQNNVIAAPAAWTSAYAFEDNILESGANYCIESMNAVDYANETFKPKTVMAVHLAGDYGDDAAAGAKIAAEKLGMTFINVKTDSGTDKQAGAVTAIVTQKPDLVILTTGPADAAAIVGGAAQRGFKGRFIGTSPSWNQGLLATAAAPALKALYVQSSPWKSWASDTPGHKAMREALPGVTPNDGYTSGWVWSYPLLAALKKAQADGDLTRAGLLKAAKSLTKVDYEGMLPDGAGNYAAGADGIFRQSLIYNPTVGAGGPNDIKLEKDYFTGSVAKDYKLDKPCYEKL</sequence>
<gene>
    <name evidence="6" type="ORF">GCM10009827_107850</name>
</gene>
<proteinExistence type="inferred from homology"/>
<feature type="compositionally biased region" description="Polar residues" evidence="3">
    <location>
        <begin position="24"/>
        <end position="38"/>
    </location>
</feature>
<dbReference type="Gene3D" id="3.40.50.2300">
    <property type="match status" value="2"/>
</dbReference>
<dbReference type="InterPro" id="IPR028081">
    <property type="entry name" value="Leu-bd"/>
</dbReference>
<name>A0ABN2D1H9_9ACTN</name>
<evidence type="ECO:0000256" key="3">
    <source>
        <dbReference type="SAM" id="MobiDB-lite"/>
    </source>
</evidence>
<feature type="domain" description="Leucine-binding protein" evidence="5">
    <location>
        <begin position="60"/>
        <end position="376"/>
    </location>
</feature>
<dbReference type="PANTHER" id="PTHR47235">
    <property type="entry name" value="BLR6548 PROTEIN"/>
    <property type="match status" value="1"/>
</dbReference>
<protein>
    <submittedName>
        <fullName evidence="6">ABC transporter substrate-binding protein</fullName>
    </submittedName>
</protein>
<evidence type="ECO:0000259" key="5">
    <source>
        <dbReference type="Pfam" id="PF13458"/>
    </source>
</evidence>
<evidence type="ECO:0000313" key="7">
    <source>
        <dbReference type="Proteomes" id="UP001501470"/>
    </source>
</evidence>
<keyword evidence="7" id="KW-1185">Reference proteome</keyword>
<dbReference type="SUPFAM" id="SSF53822">
    <property type="entry name" value="Periplasmic binding protein-like I"/>
    <property type="match status" value="1"/>
</dbReference>
<accession>A0ABN2D1H9</accession>
<evidence type="ECO:0000313" key="6">
    <source>
        <dbReference type="EMBL" id="GAA1568559.1"/>
    </source>
</evidence>
<evidence type="ECO:0000256" key="4">
    <source>
        <dbReference type="SAM" id="SignalP"/>
    </source>
</evidence>
<evidence type="ECO:0000256" key="2">
    <source>
        <dbReference type="ARBA" id="ARBA00022729"/>
    </source>
</evidence>
<reference evidence="6 7" key="1">
    <citation type="journal article" date="2019" name="Int. J. Syst. Evol. Microbiol.">
        <title>The Global Catalogue of Microorganisms (GCM) 10K type strain sequencing project: providing services to taxonomists for standard genome sequencing and annotation.</title>
        <authorList>
            <consortium name="The Broad Institute Genomics Platform"/>
            <consortium name="The Broad Institute Genome Sequencing Center for Infectious Disease"/>
            <person name="Wu L."/>
            <person name="Ma J."/>
        </authorList>
    </citation>
    <scope>NUCLEOTIDE SEQUENCE [LARGE SCALE GENOMIC DNA]</scope>
    <source>
        <strain evidence="6 7">JCM 15933</strain>
    </source>
</reference>
<comment type="caution">
    <text evidence="6">The sequence shown here is derived from an EMBL/GenBank/DDBJ whole genome shotgun (WGS) entry which is preliminary data.</text>
</comment>
<dbReference type="PROSITE" id="PS51257">
    <property type="entry name" value="PROKAR_LIPOPROTEIN"/>
    <property type="match status" value="1"/>
</dbReference>
<dbReference type="InterPro" id="IPR028082">
    <property type="entry name" value="Peripla_BP_I"/>
</dbReference>
<dbReference type="PANTHER" id="PTHR47235:SF1">
    <property type="entry name" value="BLR6548 PROTEIN"/>
    <property type="match status" value="1"/>
</dbReference>
<dbReference type="Pfam" id="PF13458">
    <property type="entry name" value="Peripla_BP_6"/>
    <property type="match status" value="1"/>
</dbReference>
<feature type="chain" id="PRO_5045435100" evidence="4">
    <location>
        <begin position="20"/>
        <end position="435"/>
    </location>
</feature>
<dbReference type="RefSeq" id="WP_344513701.1">
    <property type="nucleotide sequence ID" value="NZ_BAAAQD010000040.1"/>
</dbReference>
<feature type="region of interest" description="Disordered" evidence="3">
    <location>
        <begin position="23"/>
        <end position="54"/>
    </location>
</feature>
<organism evidence="6 7">
    <name type="scientific">Dactylosporangium maewongense</name>
    <dbReference type="NCBI Taxonomy" id="634393"/>
    <lineage>
        <taxon>Bacteria</taxon>
        <taxon>Bacillati</taxon>
        <taxon>Actinomycetota</taxon>
        <taxon>Actinomycetes</taxon>
        <taxon>Micromonosporales</taxon>
        <taxon>Micromonosporaceae</taxon>
        <taxon>Dactylosporangium</taxon>
    </lineage>
</organism>
<dbReference type="EMBL" id="BAAAQD010000040">
    <property type="protein sequence ID" value="GAA1568559.1"/>
    <property type="molecule type" value="Genomic_DNA"/>
</dbReference>